<name>A0AAV7NDI6_PLEWA</name>
<organism evidence="1 2">
    <name type="scientific">Pleurodeles waltl</name>
    <name type="common">Iberian ribbed newt</name>
    <dbReference type="NCBI Taxonomy" id="8319"/>
    <lineage>
        <taxon>Eukaryota</taxon>
        <taxon>Metazoa</taxon>
        <taxon>Chordata</taxon>
        <taxon>Craniata</taxon>
        <taxon>Vertebrata</taxon>
        <taxon>Euteleostomi</taxon>
        <taxon>Amphibia</taxon>
        <taxon>Batrachia</taxon>
        <taxon>Caudata</taxon>
        <taxon>Salamandroidea</taxon>
        <taxon>Salamandridae</taxon>
        <taxon>Pleurodelinae</taxon>
        <taxon>Pleurodeles</taxon>
    </lineage>
</organism>
<proteinExistence type="predicted"/>
<comment type="caution">
    <text evidence="1">The sequence shown here is derived from an EMBL/GenBank/DDBJ whole genome shotgun (WGS) entry which is preliminary data.</text>
</comment>
<accession>A0AAV7NDI6</accession>
<reference evidence="1" key="1">
    <citation type="journal article" date="2022" name="bioRxiv">
        <title>Sequencing and chromosome-scale assembly of the giantPleurodeles waltlgenome.</title>
        <authorList>
            <person name="Brown T."/>
            <person name="Elewa A."/>
            <person name="Iarovenko S."/>
            <person name="Subramanian E."/>
            <person name="Araus A.J."/>
            <person name="Petzold A."/>
            <person name="Susuki M."/>
            <person name="Suzuki K.-i.T."/>
            <person name="Hayashi T."/>
            <person name="Toyoda A."/>
            <person name="Oliveira C."/>
            <person name="Osipova E."/>
            <person name="Leigh N.D."/>
            <person name="Simon A."/>
            <person name="Yun M.H."/>
        </authorList>
    </citation>
    <scope>NUCLEOTIDE SEQUENCE</scope>
    <source>
        <strain evidence="1">20211129_DDA</strain>
        <tissue evidence="1">Liver</tissue>
    </source>
</reference>
<evidence type="ECO:0000313" key="1">
    <source>
        <dbReference type="EMBL" id="KAJ1114120.1"/>
    </source>
</evidence>
<dbReference type="AlphaFoldDB" id="A0AAV7NDI6"/>
<dbReference type="Proteomes" id="UP001066276">
    <property type="component" value="Chromosome 8"/>
</dbReference>
<dbReference type="EMBL" id="JANPWB010000012">
    <property type="protein sequence ID" value="KAJ1114120.1"/>
    <property type="molecule type" value="Genomic_DNA"/>
</dbReference>
<protein>
    <submittedName>
        <fullName evidence="1">Uncharacterized protein</fullName>
    </submittedName>
</protein>
<sequence length="102" mass="10967">MRSSGRVGFNDLAGECGLASEAEEGRVTAIMDPCWPFKGSPLLLPRSLMTKMIEGLGNEELGSDNNNVNAVTMQADDEMGVEVEEPEETTMNATIPILPLII</sequence>
<gene>
    <name evidence="1" type="ORF">NDU88_002359</name>
</gene>
<keyword evidence="2" id="KW-1185">Reference proteome</keyword>
<evidence type="ECO:0000313" key="2">
    <source>
        <dbReference type="Proteomes" id="UP001066276"/>
    </source>
</evidence>